<name>A0A4Q2DSP0_9AGAR</name>
<dbReference type="OrthoDB" id="74764at2759"/>
<organism evidence="2 3">
    <name type="scientific">Candolleomyces aberdarensis</name>
    <dbReference type="NCBI Taxonomy" id="2316362"/>
    <lineage>
        <taxon>Eukaryota</taxon>
        <taxon>Fungi</taxon>
        <taxon>Dikarya</taxon>
        <taxon>Basidiomycota</taxon>
        <taxon>Agaricomycotina</taxon>
        <taxon>Agaricomycetes</taxon>
        <taxon>Agaricomycetidae</taxon>
        <taxon>Agaricales</taxon>
        <taxon>Agaricineae</taxon>
        <taxon>Psathyrellaceae</taxon>
        <taxon>Candolleomyces</taxon>
    </lineage>
</organism>
<feature type="region of interest" description="Disordered" evidence="1">
    <location>
        <begin position="85"/>
        <end position="123"/>
    </location>
</feature>
<dbReference type="EMBL" id="SDEE01000045">
    <property type="protein sequence ID" value="RXW23317.1"/>
    <property type="molecule type" value="Genomic_DNA"/>
</dbReference>
<protein>
    <recommendedName>
        <fullName evidence="4">DUF1996 domain-containing protein</fullName>
    </recommendedName>
</protein>
<gene>
    <name evidence="2" type="ORF">EST38_g2548</name>
</gene>
<keyword evidence="3" id="KW-1185">Reference proteome</keyword>
<comment type="caution">
    <text evidence="2">The sequence shown here is derived from an EMBL/GenBank/DDBJ whole genome shotgun (WGS) entry which is preliminary data.</text>
</comment>
<evidence type="ECO:0008006" key="4">
    <source>
        <dbReference type="Google" id="ProtNLM"/>
    </source>
</evidence>
<dbReference type="STRING" id="2316362.A0A4Q2DSP0"/>
<evidence type="ECO:0000313" key="3">
    <source>
        <dbReference type="Proteomes" id="UP000290288"/>
    </source>
</evidence>
<evidence type="ECO:0000256" key="1">
    <source>
        <dbReference type="SAM" id="MobiDB-lite"/>
    </source>
</evidence>
<accession>A0A4Q2DSP0</accession>
<evidence type="ECO:0000313" key="2">
    <source>
        <dbReference type="EMBL" id="RXW23317.1"/>
    </source>
</evidence>
<reference evidence="2 3" key="1">
    <citation type="submission" date="2019-01" db="EMBL/GenBank/DDBJ databases">
        <title>Draft genome sequence of Psathyrella aberdarensis IHI B618.</title>
        <authorList>
            <person name="Buettner E."/>
            <person name="Kellner H."/>
        </authorList>
    </citation>
    <scope>NUCLEOTIDE SEQUENCE [LARGE SCALE GENOMIC DNA]</scope>
    <source>
        <strain evidence="2 3">IHI B618</strain>
    </source>
</reference>
<proteinExistence type="predicted"/>
<dbReference type="Proteomes" id="UP000290288">
    <property type="component" value="Unassembled WGS sequence"/>
</dbReference>
<dbReference type="PANTHER" id="PTHR43662">
    <property type="match status" value="1"/>
</dbReference>
<feature type="compositionally biased region" description="Low complexity" evidence="1">
    <location>
        <begin position="92"/>
        <end position="114"/>
    </location>
</feature>
<dbReference type="PANTHER" id="PTHR43662:SF3">
    <property type="entry name" value="DOMAIN PROTEIN, PUTATIVE (AFU_ORTHOLOGUE AFUA_6G11970)-RELATED"/>
    <property type="match status" value="1"/>
</dbReference>
<dbReference type="AlphaFoldDB" id="A0A4Q2DSP0"/>
<sequence>MGDPTGFGQHADYVFGWEGDSLQRAMEVCTGGDGIPTNCPALTVQDMDSMNRCRLPAVVPEVVEETYIEKLPGCNPVQDGPASATLVPDCDAPATTTPAPATSVPPAVVTPAWTSRPPFKPQL</sequence>